<gene>
    <name evidence="1" type="ORF">VN97_g12858</name>
</gene>
<sequence>MAAVARISQKVSARVGHTIHIEAVRVERDKTPTKPLQAYMVEEAIVKHSIPWQQVLMFFARTQVPHEWSSPKYSFTRRQQRAWEKLWDGAQAVAQSSRAFSPTLCKDTLTQHSGRSHAMASGVFPDLLHSTSVGEIFHCDT</sequence>
<comment type="caution">
    <text evidence="1">The sequence shown here is derived from an EMBL/GenBank/DDBJ whole genome shotgun (WGS) entry which is preliminary data.</text>
</comment>
<reference evidence="1" key="2">
    <citation type="journal article" date="2016" name="Fungal Biol.">
        <title>Ochratoxin A production by Penicillium thymicola.</title>
        <authorList>
            <person name="Nguyen H.D.T."/>
            <person name="McMullin D.R."/>
            <person name="Ponomareva E."/>
            <person name="Riley R."/>
            <person name="Pomraning K.R."/>
            <person name="Baker S.E."/>
            <person name="Seifert K.A."/>
        </authorList>
    </citation>
    <scope>NUCLEOTIDE SEQUENCE</scope>
    <source>
        <strain evidence="1">DAOM 180753</strain>
    </source>
</reference>
<dbReference type="Proteomes" id="UP001227192">
    <property type="component" value="Unassembled WGS sequence"/>
</dbReference>
<organism evidence="1 2">
    <name type="scientific">Penicillium thymicola</name>
    <dbReference type="NCBI Taxonomy" id="293382"/>
    <lineage>
        <taxon>Eukaryota</taxon>
        <taxon>Fungi</taxon>
        <taxon>Dikarya</taxon>
        <taxon>Ascomycota</taxon>
        <taxon>Pezizomycotina</taxon>
        <taxon>Eurotiomycetes</taxon>
        <taxon>Eurotiomycetidae</taxon>
        <taxon>Eurotiales</taxon>
        <taxon>Aspergillaceae</taxon>
        <taxon>Penicillium</taxon>
    </lineage>
</organism>
<accession>A0AAI9T4T9</accession>
<evidence type="ECO:0000313" key="2">
    <source>
        <dbReference type="Proteomes" id="UP001227192"/>
    </source>
</evidence>
<evidence type="ECO:0000313" key="1">
    <source>
        <dbReference type="EMBL" id="KAJ9480682.1"/>
    </source>
</evidence>
<dbReference type="AlphaFoldDB" id="A0AAI9T4T9"/>
<proteinExistence type="predicted"/>
<protein>
    <submittedName>
        <fullName evidence="1">Uncharacterized protein</fullName>
    </submittedName>
</protein>
<dbReference type="EMBL" id="LACB01001176">
    <property type="protein sequence ID" value="KAJ9480682.1"/>
    <property type="molecule type" value="Genomic_DNA"/>
</dbReference>
<name>A0AAI9T4T9_PENTH</name>
<reference evidence="1" key="1">
    <citation type="submission" date="2015-06" db="EMBL/GenBank/DDBJ databases">
        <authorList>
            <person name="Nguyen H."/>
        </authorList>
    </citation>
    <scope>NUCLEOTIDE SEQUENCE</scope>
    <source>
        <strain evidence="1">DAOM 180753</strain>
    </source>
</reference>
<keyword evidence="2" id="KW-1185">Reference proteome</keyword>